<dbReference type="AlphaFoldDB" id="A0AAW4TWE3"/>
<comment type="caution">
    <text evidence="1">The sequence shown here is derived from an EMBL/GenBank/DDBJ whole genome shotgun (WGS) entry which is preliminary data.</text>
</comment>
<gene>
    <name evidence="1" type="ORF">KZP06_06195</name>
</gene>
<protein>
    <submittedName>
        <fullName evidence="1">Uncharacterized protein</fullName>
    </submittedName>
</protein>
<organism evidence="1 2">
    <name type="scientific">Bifidobacterium pseudocatenulatum</name>
    <dbReference type="NCBI Taxonomy" id="28026"/>
    <lineage>
        <taxon>Bacteria</taxon>
        <taxon>Bacillati</taxon>
        <taxon>Actinomycetota</taxon>
        <taxon>Actinomycetes</taxon>
        <taxon>Bifidobacteriales</taxon>
        <taxon>Bifidobacteriaceae</taxon>
        <taxon>Bifidobacterium</taxon>
    </lineage>
</organism>
<evidence type="ECO:0000313" key="1">
    <source>
        <dbReference type="EMBL" id="MCB4880313.1"/>
    </source>
</evidence>
<dbReference type="EMBL" id="JAHXEI010000003">
    <property type="protein sequence ID" value="MCB4880313.1"/>
    <property type="molecule type" value="Genomic_DNA"/>
</dbReference>
<reference evidence="1" key="1">
    <citation type="submission" date="2021-07" db="EMBL/GenBank/DDBJ databases">
        <title>Xylan utilisation by Bifidobacterium pseudocatenulatum.</title>
        <authorList>
            <person name="Watanabe Y."/>
        </authorList>
    </citation>
    <scope>NUCLEOTIDE SEQUENCE</scope>
    <source>
        <strain evidence="1">YIT12824</strain>
    </source>
</reference>
<accession>A0AAW4TWE3</accession>
<dbReference type="Proteomes" id="UP001197735">
    <property type="component" value="Unassembled WGS sequence"/>
</dbReference>
<name>A0AAW4TWE3_BIFPS</name>
<evidence type="ECO:0000313" key="2">
    <source>
        <dbReference type="Proteomes" id="UP001197735"/>
    </source>
</evidence>
<proteinExistence type="predicted"/>
<sequence>MLALCDAIRGYERELRGGIPVKEINSFKIPSSHIIQRASGLAAHQFHIILDLLRVLLMADERRVAHHIRAFITGQQKTDEVITIVTRERSRWRRGIFEDAFKRLTSPQRPSLHE</sequence>